<feature type="transmembrane region" description="Helical" evidence="1">
    <location>
        <begin position="85"/>
        <end position="104"/>
    </location>
</feature>
<organism evidence="2 3">
    <name type="scientific">Pseudomonas aeruginosa (strain UCBPP-PA14)</name>
    <dbReference type="NCBI Taxonomy" id="208963"/>
    <lineage>
        <taxon>Bacteria</taxon>
        <taxon>Pseudomonadati</taxon>
        <taxon>Pseudomonadota</taxon>
        <taxon>Gammaproteobacteria</taxon>
        <taxon>Pseudomonadales</taxon>
        <taxon>Pseudomonadaceae</taxon>
        <taxon>Pseudomonas</taxon>
    </lineage>
</organism>
<accession>A0A0H2Z7F0</accession>
<evidence type="ECO:0000313" key="2">
    <source>
        <dbReference type="EMBL" id="ABJ09980.1"/>
    </source>
</evidence>
<sequence length="201" mass="21819">MPRPRIDNAASLEKYKDRLLNGSYKILSLLLDLIIKSLAKPRTVYKKLAIGSLAISGGAFSTPFWQQALEQAVSSIETSICDTQTSSLLVGILFLLLTFLFAMLSQRYSKNQKESLIDSKTISAPAMVGNSKIYCYCGSVMAISGIEVVVTSENTNLHLGSISGTSVSGRIRRLSASFNSDGTLHIDHLQNARDLEIKSAA</sequence>
<keyword evidence="1" id="KW-1133">Transmembrane helix</keyword>
<dbReference type="AlphaFoldDB" id="A0A0H2Z7F0"/>
<keyword evidence="1" id="KW-0812">Transmembrane</keyword>
<dbReference type="Proteomes" id="UP000000653">
    <property type="component" value="Chromosome"/>
</dbReference>
<keyword evidence="1" id="KW-0472">Membrane</keyword>
<evidence type="ECO:0000256" key="1">
    <source>
        <dbReference type="SAM" id="Phobius"/>
    </source>
</evidence>
<protein>
    <submittedName>
        <fullName evidence="2">Uncharacterized protein</fullName>
    </submittedName>
</protein>
<dbReference type="KEGG" id="pau:PA14_53610"/>
<dbReference type="RefSeq" id="WP_003140881.1">
    <property type="nucleotide sequence ID" value="NC_008463.1"/>
</dbReference>
<proteinExistence type="predicted"/>
<dbReference type="BioCyc" id="PAER208963:G1G74-4515-MONOMER"/>
<evidence type="ECO:0000313" key="3">
    <source>
        <dbReference type="Proteomes" id="UP000000653"/>
    </source>
</evidence>
<reference evidence="2 3" key="1">
    <citation type="journal article" date="2006" name="Genome Biol.">
        <title>Genomic analysis reveals that Pseudomonas aeruginosa virulence is combinatorial.</title>
        <authorList>
            <person name="Lee D.G."/>
            <person name="Urbach J.M."/>
            <person name="Wu G."/>
            <person name="Liberati N.T."/>
            <person name="Feinbaum R.L."/>
            <person name="Miyata S."/>
            <person name="Diggins L.T."/>
            <person name="He J."/>
            <person name="Saucier M."/>
            <person name="Deziel E."/>
            <person name="Friedman L."/>
            <person name="Li L."/>
            <person name="Grills G."/>
            <person name="Montgomery K."/>
            <person name="Kucherlapati R."/>
            <person name="Rahme L.G."/>
            <person name="Ausubel F.M."/>
        </authorList>
    </citation>
    <scope>NUCLEOTIDE SEQUENCE [LARGE SCALE GENOMIC DNA]</scope>
    <source>
        <strain evidence="2 3">UCBPP-PA14</strain>
    </source>
</reference>
<name>A0A0H2Z7F0_PSEAB</name>
<gene>
    <name evidence="2" type="ordered locus">PA14_53610</name>
</gene>
<dbReference type="HOGENOM" id="CLU_1359401_0_0_6"/>
<feature type="transmembrane region" description="Helical" evidence="1">
    <location>
        <begin position="48"/>
        <end position="65"/>
    </location>
</feature>
<dbReference type="EMBL" id="CP000438">
    <property type="protein sequence ID" value="ABJ09980.1"/>
    <property type="molecule type" value="Genomic_DNA"/>
</dbReference>